<dbReference type="GO" id="GO:0008081">
    <property type="term" value="F:phosphoric diester hydrolase activity"/>
    <property type="evidence" value="ECO:0007669"/>
    <property type="project" value="InterPro"/>
</dbReference>
<organism evidence="3 4">
    <name type="scientific">Faecalitalea cylindroides</name>
    <dbReference type="NCBI Taxonomy" id="39483"/>
    <lineage>
        <taxon>Bacteria</taxon>
        <taxon>Bacillati</taxon>
        <taxon>Bacillota</taxon>
        <taxon>Erysipelotrichia</taxon>
        <taxon>Erysipelotrichales</taxon>
        <taxon>Erysipelotrichaceae</taxon>
        <taxon>Faecalitalea</taxon>
    </lineage>
</organism>
<feature type="transmembrane region" description="Helical" evidence="1">
    <location>
        <begin position="200"/>
        <end position="220"/>
    </location>
</feature>
<feature type="transmembrane region" description="Helical" evidence="1">
    <location>
        <begin position="240"/>
        <end position="266"/>
    </location>
</feature>
<dbReference type="AlphaFoldDB" id="A0AAW6FRU4"/>
<dbReference type="Proteomes" id="UP001220658">
    <property type="component" value="Unassembled WGS sequence"/>
</dbReference>
<feature type="transmembrane region" description="Helical" evidence="1">
    <location>
        <begin position="50"/>
        <end position="71"/>
    </location>
</feature>
<dbReference type="PROSITE" id="PS51704">
    <property type="entry name" value="GP_PDE"/>
    <property type="match status" value="1"/>
</dbReference>
<dbReference type="InterPro" id="IPR017946">
    <property type="entry name" value="PLC-like_Pdiesterase_TIM-brl"/>
</dbReference>
<accession>A0AAW6FRU4</accession>
<evidence type="ECO:0000313" key="4">
    <source>
        <dbReference type="Proteomes" id="UP001220658"/>
    </source>
</evidence>
<sequence>MKEVFKFELFYKLLIYVIVLPVLSLLTGWFMKYIISESVIYNFDIIIKLLNIPGILGALFYALIILFFIYIEYVIVYKILYLQHTHQSFHWIDICLSGIKDLKVLKHPSTILAFIYFVFLCPLWHFGFVSTVFPSLSIPNFITNELLKMQYGSYLTILLYVVLFVLYGLLILVPYYMIYKQENFLLAAKHSTQKMIHQPKLWMILIGIFLLYYVLQTYILKEMLLTASDFNFYFLRYFLFSSYFRVRTFGFIAFSILWTIIEVFFIKQALKTKSNIDPVCSFEPIKLKKTVSMKSVIVRHKIIYSILFSLSCLIFVIYYFNQQPILHLPYSIGHRGDISQPENSLEGILAADTNHADFAEIDIQLTKDNVLVLCHDTNLKRLTGKDVDISELTLDEIQQLKTTNQEGKTAKIPTLEAIQTAKNAPNQIGLLIEFKPLEGDQEKTVDQTIELIEKYEFSDRAMFMSMDQKSMQMMAKKRPDWWIGYCAFGNLGRINIRLDDPFIPDFIAIEESAINTQLLEDARNNILPVYVWTVDDTEKVTDYLNMGVSGIIGDASDQVAYSVDKYETSAPKDDFHYVTTCPGFPQLTEDEYGYIQCPR</sequence>
<dbReference type="GO" id="GO:0006629">
    <property type="term" value="P:lipid metabolic process"/>
    <property type="evidence" value="ECO:0007669"/>
    <property type="project" value="InterPro"/>
</dbReference>
<feature type="transmembrane region" description="Helical" evidence="1">
    <location>
        <begin position="9"/>
        <end position="30"/>
    </location>
</feature>
<dbReference type="InterPro" id="IPR030395">
    <property type="entry name" value="GP_PDE_dom"/>
</dbReference>
<protein>
    <submittedName>
        <fullName evidence="3">Glycerophosphoryl diester phosphodiesterase membrane domain-containing protein</fullName>
    </submittedName>
</protein>
<dbReference type="EMBL" id="JAQNCK010000025">
    <property type="protein sequence ID" value="MDC0828793.1"/>
    <property type="molecule type" value="Genomic_DNA"/>
</dbReference>
<dbReference type="PANTHER" id="PTHR46211">
    <property type="entry name" value="GLYCEROPHOSPHORYL DIESTER PHOSPHODIESTERASE"/>
    <property type="match status" value="1"/>
</dbReference>
<dbReference type="Pfam" id="PF03009">
    <property type="entry name" value="GDPD"/>
    <property type="match status" value="1"/>
</dbReference>
<feature type="domain" description="GP-PDE" evidence="2">
    <location>
        <begin position="329"/>
        <end position="563"/>
    </location>
</feature>
<dbReference type="InterPro" id="IPR018476">
    <property type="entry name" value="GlyceroP-diester-Pdiesterase_M"/>
</dbReference>
<keyword evidence="1" id="KW-0812">Transmembrane</keyword>
<comment type="caution">
    <text evidence="3">The sequence shown here is derived from an EMBL/GenBank/DDBJ whole genome shotgun (WGS) entry which is preliminary data.</text>
</comment>
<dbReference type="SUPFAM" id="SSF51695">
    <property type="entry name" value="PLC-like phosphodiesterases"/>
    <property type="match status" value="1"/>
</dbReference>
<keyword evidence="1" id="KW-1133">Transmembrane helix</keyword>
<evidence type="ECO:0000259" key="2">
    <source>
        <dbReference type="PROSITE" id="PS51704"/>
    </source>
</evidence>
<dbReference type="RefSeq" id="WP_195191557.1">
    <property type="nucleotide sequence ID" value="NZ_JADMUL010000025.1"/>
</dbReference>
<keyword evidence="1" id="KW-0472">Membrane</keyword>
<proteinExistence type="predicted"/>
<dbReference type="PANTHER" id="PTHR46211:SF8">
    <property type="entry name" value="PHOSPHODIESTERASE"/>
    <property type="match status" value="1"/>
</dbReference>
<reference evidence="3" key="1">
    <citation type="submission" date="2023-01" db="EMBL/GenBank/DDBJ databases">
        <title>Human gut microbiome strain richness.</title>
        <authorList>
            <person name="Chen-Liaw A."/>
        </authorList>
    </citation>
    <scope>NUCLEOTIDE SEQUENCE</scope>
    <source>
        <strain evidence="3">D55st1_G4_D55t1_190419</strain>
    </source>
</reference>
<feature type="transmembrane region" description="Helical" evidence="1">
    <location>
        <begin position="302"/>
        <end position="320"/>
    </location>
</feature>
<feature type="transmembrane region" description="Helical" evidence="1">
    <location>
        <begin position="153"/>
        <end position="179"/>
    </location>
</feature>
<gene>
    <name evidence="3" type="ORF">POG00_08735</name>
</gene>
<name>A0AAW6FRU4_9FIRM</name>
<dbReference type="Pfam" id="PF10110">
    <property type="entry name" value="GPDPase_memb"/>
    <property type="match status" value="1"/>
</dbReference>
<feature type="transmembrane region" description="Helical" evidence="1">
    <location>
        <begin position="110"/>
        <end position="133"/>
    </location>
</feature>
<evidence type="ECO:0000256" key="1">
    <source>
        <dbReference type="SAM" id="Phobius"/>
    </source>
</evidence>
<dbReference type="Gene3D" id="3.20.20.190">
    <property type="entry name" value="Phosphatidylinositol (PI) phosphodiesterase"/>
    <property type="match status" value="1"/>
</dbReference>
<evidence type="ECO:0000313" key="3">
    <source>
        <dbReference type="EMBL" id="MDC0828793.1"/>
    </source>
</evidence>